<dbReference type="InterPro" id="IPR028345">
    <property type="entry name" value="Antibiotic_NAT-like"/>
</dbReference>
<dbReference type="SUPFAM" id="SSF110710">
    <property type="entry name" value="TTHA0583/YokD-like"/>
    <property type="match status" value="1"/>
</dbReference>
<evidence type="ECO:0000256" key="2">
    <source>
        <dbReference type="ARBA" id="ARBA00012882"/>
    </source>
</evidence>
<dbReference type="Pfam" id="PF02522">
    <property type="entry name" value="Antibiotic_NAT"/>
    <property type="match status" value="1"/>
</dbReference>
<keyword evidence="5" id="KW-0046">Antibiotic resistance</keyword>
<dbReference type="RefSeq" id="WP_339980781.1">
    <property type="nucleotide sequence ID" value="NZ_JAQPZS010000007.1"/>
</dbReference>
<keyword evidence="3 5" id="KW-0808">Transferase</keyword>
<dbReference type="PANTHER" id="PTHR11104">
    <property type="entry name" value="AMINOGLYCOSIDE N3-ACETYLTRANSFERASE"/>
    <property type="match status" value="1"/>
</dbReference>
<dbReference type="PANTHER" id="PTHR11104:SF0">
    <property type="entry name" value="SPBETA PROPHAGE-DERIVED AMINOGLYCOSIDE N(3')-ACETYLTRANSFERASE-LIKE PROTEIN YOKD"/>
    <property type="match status" value="1"/>
</dbReference>
<comment type="caution">
    <text evidence="6">The sequence shown here is derived from an EMBL/GenBank/DDBJ whole genome shotgun (WGS) entry which is preliminary data.</text>
</comment>
<keyword evidence="7" id="KW-1185">Reference proteome</keyword>
<dbReference type="EC" id="2.3.1.-" evidence="5"/>
<comment type="similarity">
    <text evidence="1 5">Belongs to the antibiotic N-acetyltransferase family.</text>
</comment>
<dbReference type="Proteomes" id="UP001377972">
    <property type="component" value="Unassembled WGS sequence"/>
</dbReference>
<evidence type="ECO:0000256" key="5">
    <source>
        <dbReference type="RuleBase" id="RU365031"/>
    </source>
</evidence>
<evidence type="ECO:0000256" key="3">
    <source>
        <dbReference type="ARBA" id="ARBA00022679"/>
    </source>
</evidence>
<dbReference type="EMBL" id="JAQPZS010000007">
    <property type="protein sequence ID" value="MEJ6496233.1"/>
    <property type="molecule type" value="Genomic_DNA"/>
</dbReference>
<reference evidence="6 7" key="1">
    <citation type="submission" date="2023-01" db="EMBL/GenBank/DDBJ databases">
        <title>Trichodesmium-associated heterotrophic epibiont bacteria.</title>
        <authorList>
            <person name="Cleveland C.S."/>
            <person name="Webb E.A."/>
        </authorList>
    </citation>
    <scope>NUCLEOTIDE SEQUENCE [LARGE SCALE GENOMIC DNA]</scope>
    <source>
        <strain evidence="6 7">USCH2</strain>
    </source>
</reference>
<evidence type="ECO:0000313" key="6">
    <source>
        <dbReference type="EMBL" id="MEJ6496233.1"/>
    </source>
</evidence>
<sequence length="266" mass="30349">MLADISYESLKQAYSSVGITEGKVVYVTGDITKVGISLSLSKFELLNLHLKVIMDLIGLEGTIVVPTHSFSLCNTNIPFSLKNTPSETGAFSEFIRNQTGSIRQLHPFSSRTAIGKEASYICENTAPHSYGMHTPFSRMLELNSIFISVGIHPKQIVSLVHQCESDMNVPYRYTKEFIHPIETGQHTEMKAFYHLVTYLNCDIKRDKNVKIFENFEKQFKLNHSKMCHGSVWGFNMREFYKATTELMRDDIYSWLAEPPNSRPYQA</sequence>
<dbReference type="InterPro" id="IPR003679">
    <property type="entry name" value="Amioglycoside_AcTrfase"/>
</dbReference>
<evidence type="ECO:0000256" key="4">
    <source>
        <dbReference type="ARBA" id="ARBA00023315"/>
    </source>
</evidence>
<protein>
    <recommendedName>
        <fullName evidence="2 5">Aminoglycoside N(3)-acetyltransferase</fullName>
        <ecNumber evidence="5">2.3.1.-</ecNumber>
    </recommendedName>
</protein>
<evidence type="ECO:0000313" key="7">
    <source>
        <dbReference type="Proteomes" id="UP001377972"/>
    </source>
</evidence>
<keyword evidence="4 5" id="KW-0012">Acyltransferase</keyword>
<proteinExistence type="inferred from homology"/>
<evidence type="ECO:0000256" key="1">
    <source>
        <dbReference type="ARBA" id="ARBA00006383"/>
    </source>
</evidence>
<gene>
    <name evidence="6" type="ORF">PQI24_09310</name>
</gene>
<organism evidence="6 7">
    <name type="scientific">Pseudoalteromonas lipolytica</name>
    <dbReference type="NCBI Taxonomy" id="570156"/>
    <lineage>
        <taxon>Bacteria</taxon>
        <taxon>Pseudomonadati</taxon>
        <taxon>Pseudomonadota</taxon>
        <taxon>Gammaproteobacteria</taxon>
        <taxon>Alteromonadales</taxon>
        <taxon>Pseudoalteromonadaceae</taxon>
        <taxon>Pseudoalteromonas</taxon>
    </lineage>
</organism>
<accession>A0ABU8ST69</accession>
<comment type="catalytic activity">
    <reaction evidence="5">
        <text>a 2-deoxystreptamine antibiotic + acetyl-CoA = an N(3)-acetyl-2-deoxystreptamine antibiotic + CoA + H(+)</text>
        <dbReference type="Rhea" id="RHEA:12665"/>
        <dbReference type="ChEBI" id="CHEBI:15378"/>
        <dbReference type="ChEBI" id="CHEBI:57287"/>
        <dbReference type="ChEBI" id="CHEBI:57288"/>
        <dbReference type="ChEBI" id="CHEBI:57921"/>
        <dbReference type="ChEBI" id="CHEBI:77452"/>
        <dbReference type="EC" id="2.3.1.81"/>
    </reaction>
</comment>
<name>A0ABU8ST69_9GAMM</name>